<dbReference type="Gene3D" id="1.10.3810.10">
    <property type="entry name" value="Biosynthetic peptidoglycan transglycosylase-like"/>
    <property type="match status" value="1"/>
</dbReference>
<accession>A0A4R5TTV3</accession>
<keyword evidence="6 11" id="KW-0133">Cell shape</keyword>
<dbReference type="PANTHER" id="PTHR30400:SF0">
    <property type="entry name" value="BIOSYNTHETIC PEPTIDOGLYCAN TRANSGLYCOSYLASE"/>
    <property type="match status" value="1"/>
</dbReference>
<keyword evidence="8 11" id="KW-1133">Transmembrane helix</keyword>
<keyword evidence="2 11" id="KW-0997">Cell inner membrane</keyword>
<evidence type="ECO:0000313" key="14">
    <source>
        <dbReference type="Proteomes" id="UP000294796"/>
    </source>
</evidence>
<dbReference type="GO" id="GO:0071555">
    <property type="term" value="P:cell wall organization"/>
    <property type="evidence" value="ECO:0007669"/>
    <property type="project" value="UniProtKB-KW"/>
</dbReference>
<evidence type="ECO:0000256" key="11">
    <source>
        <dbReference type="HAMAP-Rule" id="MF_00766"/>
    </source>
</evidence>
<evidence type="ECO:0000256" key="8">
    <source>
        <dbReference type="ARBA" id="ARBA00022989"/>
    </source>
</evidence>
<dbReference type="NCBIfam" id="TIGR02070">
    <property type="entry name" value="mono_pep_trsgly"/>
    <property type="match status" value="1"/>
</dbReference>
<reference evidence="13 14" key="1">
    <citation type="submission" date="2019-03" db="EMBL/GenBank/DDBJ databases">
        <title>Luteimonas zhaokaii sp.nov., isolated from the rectal contents of Plateau pika in Yushu, Qinghai Province, China.</title>
        <authorList>
            <person name="Zhang G."/>
        </authorList>
    </citation>
    <scope>NUCLEOTIDE SEQUENCE [LARGE SCALE GENOMIC DNA]</scope>
    <source>
        <strain evidence="13 14">B9</strain>
    </source>
</reference>
<evidence type="ECO:0000256" key="5">
    <source>
        <dbReference type="ARBA" id="ARBA00022692"/>
    </source>
</evidence>
<evidence type="ECO:0000256" key="4">
    <source>
        <dbReference type="ARBA" id="ARBA00022679"/>
    </source>
</evidence>
<evidence type="ECO:0000256" key="2">
    <source>
        <dbReference type="ARBA" id="ARBA00022519"/>
    </source>
</evidence>
<dbReference type="GO" id="GO:0016763">
    <property type="term" value="F:pentosyltransferase activity"/>
    <property type="evidence" value="ECO:0007669"/>
    <property type="project" value="InterPro"/>
</dbReference>
<dbReference type="OrthoDB" id="9766909at2"/>
<evidence type="ECO:0000256" key="1">
    <source>
        <dbReference type="ARBA" id="ARBA00022475"/>
    </source>
</evidence>
<dbReference type="UniPathway" id="UPA00219"/>
<dbReference type="GO" id="GO:0005886">
    <property type="term" value="C:plasma membrane"/>
    <property type="evidence" value="ECO:0007669"/>
    <property type="project" value="UniProtKB-SubCell"/>
</dbReference>
<comment type="function">
    <text evidence="11">Peptidoglycan polymerase that catalyzes glycan chain elongation from lipid-linked precursors.</text>
</comment>
<comment type="similarity">
    <text evidence="11">Belongs to the glycosyltransferase 51 family.</text>
</comment>
<protein>
    <recommendedName>
        <fullName evidence="11">Biosynthetic peptidoglycan transglycosylase</fullName>
        <ecNumber evidence="11">2.4.99.28</ecNumber>
    </recommendedName>
    <alternativeName>
        <fullName evidence="11">Glycan polymerase</fullName>
    </alternativeName>
    <alternativeName>
        <fullName evidence="11">Peptidoglycan glycosyltransferase MtgA</fullName>
        <shortName evidence="11">PGT</shortName>
    </alternativeName>
</protein>
<keyword evidence="5 11" id="KW-0812">Transmembrane</keyword>
<comment type="pathway">
    <text evidence="11">Cell wall biogenesis; peptidoglycan biosynthesis.</text>
</comment>
<dbReference type="InterPro" id="IPR001264">
    <property type="entry name" value="Glyco_trans_51"/>
</dbReference>
<evidence type="ECO:0000259" key="12">
    <source>
        <dbReference type="Pfam" id="PF00912"/>
    </source>
</evidence>
<sequence>MTPQGDAARTGRPGRPKRRRWLRRLLMLPVLFVVLSAAQVAALRFVDPLFSSFMAIRQFEAWTAGEWSFRVAYDWRDLGDIAPTLPVALVAAEDQAFAGHRGFDLEAIEHARKRNERGDALRGGSTISQQLAKNLFLWQGRSAGSRWVRKGLETWYTGLIELMWPKRRILEVYANVVEFGDGVYGAQAAARTYFRRDAKDLTLAQSARMAAVLPSPKRYSIANPGPYVQRQSRWVERNVRQLGGAAYLDTLD</sequence>
<dbReference type="PANTHER" id="PTHR30400">
    <property type="entry name" value="MONOFUNCTIONAL BIOSYNTHETIC PEPTIDOGLYCAN TRANSGLYCOSYLASE"/>
    <property type="match status" value="1"/>
</dbReference>
<keyword evidence="14" id="KW-1185">Reference proteome</keyword>
<keyword evidence="10 11" id="KW-0961">Cell wall biogenesis/degradation</keyword>
<dbReference type="HAMAP" id="MF_00766">
    <property type="entry name" value="PGT_MtgA"/>
    <property type="match status" value="1"/>
</dbReference>
<dbReference type="Pfam" id="PF00912">
    <property type="entry name" value="Transgly"/>
    <property type="match status" value="1"/>
</dbReference>
<gene>
    <name evidence="11 13" type="primary">mtgA</name>
    <name evidence="13" type="ORF">E2F46_09220</name>
</gene>
<name>A0A4R5TTV3_9GAMM</name>
<keyword evidence="9 11" id="KW-0472">Membrane</keyword>
<organism evidence="13 14">
    <name type="scientific">Luteimonas aestuarii</name>
    <dbReference type="NCBI Taxonomy" id="453837"/>
    <lineage>
        <taxon>Bacteria</taxon>
        <taxon>Pseudomonadati</taxon>
        <taxon>Pseudomonadota</taxon>
        <taxon>Gammaproteobacteria</taxon>
        <taxon>Lysobacterales</taxon>
        <taxon>Lysobacteraceae</taxon>
        <taxon>Luteimonas</taxon>
    </lineage>
</organism>
<evidence type="ECO:0000256" key="10">
    <source>
        <dbReference type="ARBA" id="ARBA00023316"/>
    </source>
</evidence>
<dbReference type="SUPFAM" id="SSF53955">
    <property type="entry name" value="Lysozyme-like"/>
    <property type="match status" value="1"/>
</dbReference>
<dbReference type="RefSeq" id="WP_133321781.1">
    <property type="nucleotide sequence ID" value="NZ_SMTF01000005.1"/>
</dbReference>
<feature type="domain" description="Glycosyl transferase family 51" evidence="12">
    <location>
        <begin position="74"/>
        <end position="235"/>
    </location>
</feature>
<comment type="caution">
    <text evidence="13">The sequence shown here is derived from an EMBL/GenBank/DDBJ whole genome shotgun (WGS) entry which is preliminary data.</text>
</comment>
<dbReference type="EMBL" id="SMTF01000005">
    <property type="protein sequence ID" value="TDK24449.1"/>
    <property type="molecule type" value="Genomic_DNA"/>
</dbReference>
<dbReference type="Proteomes" id="UP000294796">
    <property type="component" value="Unassembled WGS sequence"/>
</dbReference>
<comment type="catalytic activity">
    <reaction evidence="11">
        <text>[GlcNAc-(1-&gt;4)-Mur2Ac(oyl-L-Ala-gamma-D-Glu-L-Lys-D-Ala-D-Ala)](n)-di-trans,octa-cis-undecaprenyl diphosphate + beta-D-GlcNAc-(1-&gt;4)-Mur2Ac(oyl-L-Ala-gamma-D-Glu-L-Lys-D-Ala-D-Ala)-di-trans,octa-cis-undecaprenyl diphosphate = [GlcNAc-(1-&gt;4)-Mur2Ac(oyl-L-Ala-gamma-D-Glu-L-Lys-D-Ala-D-Ala)](n+1)-di-trans,octa-cis-undecaprenyl diphosphate + di-trans,octa-cis-undecaprenyl diphosphate + H(+)</text>
        <dbReference type="Rhea" id="RHEA:23708"/>
        <dbReference type="Rhea" id="RHEA-COMP:9602"/>
        <dbReference type="Rhea" id="RHEA-COMP:9603"/>
        <dbReference type="ChEBI" id="CHEBI:15378"/>
        <dbReference type="ChEBI" id="CHEBI:58405"/>
        <dbReference type="ChEBI" id="CHEBI:60033"/>
        <dbReference type="ChEBI" id="CHEBI:78435"/>
        <dbReference type="EC" id="2.4.99.28"/>
    </reaction>
</comment>
<dbReference type="AlphaFoldDB" id="A0A4R5TTV3"/>
<keyword evidence="3 11" id="KW-0328">Glycosyltransferase</keyword>
<dbReference type="GO" id="GO:0009274">
    <property type="term" value="C:peptidoglycan-based cell wall"/>
    <property type="evidence" value="ECO:0007669"/>
    <property type="project" value="InterPro"/>
</dbReference>
<keyword evidence="7 11" id="KW-0573">Peptidoglycan synthesis</keyword>
<dbReference type="InterPro" id="IPR011812">
    <property type="entry name" value="Pep_trsgly"/>
</dbReference>
<comment type="subcellular location">
    <subcellularLocation>
        <location evidence="11">Cell inner membrane</location>
        <topology evidence="11">Single-pass membrane protein</topology>
    </subcellularLocation>
</comment>
<evidence type="ECO:0000313" key="13">
    <source>
        <dbReference type="EMBL" id="TDK24449.1"/>
    </source>
</evidence>
<keyword evidence="1 11" id="KW-1003">Cell membrane</keyword>
<dbReference type="GO" id="GO:0008360">
    <property type="term" value="P:regulation of cell shape"/>
    <property type="evidence" value="ECO:0007669"/>
    <property type="project" value="UniProtKB-KW"/>
</dbReference>
<proteinExistence type="inferred from homology"/>
<evidence type="ECO:0000256" key="3">
    <source>
        <dbReference type="ARBA" id="ARBA00022676"/>
    </source>
</evidence>
<dbReference type="GO" id="GO:0009252">
    <property type="term" value="P:peptidoglycan biosynthetic process"/>
    <property type="evidence" value="ECO:0007669"/>
    <property type="project" value="UniProtKB-UniRule"/>
</dbReference>
<keyword evidence="4 11" id="KW-0808">Transferase</keyword>
<dbReference type="InterPro" id="IPR036950">
    <property type="entry name" value="PBP_transglycosylase"/>
</dbReference>
<dbReference type="EC" id="2.4.99.28" evidence="11"/>
<dbReference type="InterPro" id="IPR023346">
    <property type="entry name" value="Lysozyme-like_dom_sf"/>
</dbReference>
<evidence type="ECO:0000256" key="9">
    <source>
        <dbReference type="ARBA" id="ARBA00023136"/>
    </source>
</evidence>
<dbReference type="GO" id="GO:0008955">
    <property type="term" value="F:peptidoglycan glycosyltransferase activity"/>
    <property type="evidence" value="ECO:0007669"/>
    <property type="project" value="UniProtKB-UniRule"/>
</dbReference>
<evidence type="ECO:0000256" key="7">
    <source>
        <dbReference type="ARBA" id="ARBA00022984"/>
    </source>
</evidence>
<evidence type="ECO:0000256" key="6">
    <source>
        <dbReference type="ARBA" id="ARBA00022960"/>
    </source>
</evidence>